<dbReference type="OrthoDB" id="411615at2759"/>
<dbReference type="AlphaFoldDB" id="A0A087UZM6"/>
<protein>
    <recommendedName>
        <fullName evidence="3">Reverse transcriptase Ty1/copia-type domain-containing protein</fullName>
    </recommendedName>
</protein>
<dbReference type="Proteomes" id="UP000054359">
    <property type="component" value="Unassembled WGS sequence"/>
</dbReference>
<accession>A0A087UZM6</accession>
<evidence type="ECO:0000313" key="1">
    <source>
        <dbReference type="EMBL" id="KFM82815.1"/>
    </source>
</evidence>
<sequence length="54" mass="6339">MIQSKSDNCLFIRNDCGHNMMMAIYVDDDIVAVQDKAAFFTFMDKLKHHFNIRV</sequence>
<evidence type="ECO:0008006" key="3">
    <source>
        <dbReference type="Google" id="ProtNLM"/>
    </source>
</evidence>
<dbReference type="EMBL" id="KK122488">
    <property type="protein sequence ID" value="KFM82815.1"/>
    <property type="molecule type" value="Genomic_DNA"/>
</dbReference>
<proteinExistence type="predicted"/>
<gene>
    <name evidence="1" type="ORF">X975_03749</name>
</gene>
<reference evidence="1 2" key="1">
    <citation type="submission" date="2013-11" db="EMBL/GenBank/DDBJ databases">
        <title>Genome sequencing of Stegodyphus mimosarum.</title>
        <authorList>
            <person name="Bechsgaard J."/>
        </authorList>
    </citation>
    <scope>NUCLEOTIDE SEQUENCE [LARGE SCALE GENOMIC DNA]</scope>
</reference>
<feature type="non-terminal residue" evidence="1">
    <location>
        <position position="54"/>
    </location>
</feature>
<organism evidence="1 2">
    <name type="scientific">Stegodyphus mimosarum</name>
    <name type="common">African social velvet spider</name>
    <dbReference type="NCBI Taxonomy" id="407821"/>
    <lineage>
        <taxon>Eukaryota</taxon>
        <taxon>Metazoa</taxon>
        <taxon>Ecdysozoa</taxon>
        <taxon>Arthropoda</taxon>
        <taxon>Chelicerata</taxon>
        <taxon>Arachnida</taxon>
        <taxon>Araneae</taxon>
        <taxon>Araneomorphae</taxon>
        <taxon>Entelegynae</taxon>
        <taxon>Eresoidea</taxon>
        <taxon>Eresidae</taxon>
        <taxon>Stegodyphus</taxon>
    </lineage>
</organism>
<evidence type="ECO:0000313" key="2">
    <source>
        <dbReference type="Proteomes" id="UP000054359"/>
    </source>
</evidence>
<name>A0A087UZM6_STEMI</name>
<keyword evidence="2" id="KW-1185">Reference proteome</keyword>